<gene>
    <name evidence="9" type="ORF">MNBD_GAMMA05-2510</name>
</gene>
<keyword evidence="6 8" id="KW-0472">Membrane</keyword>
<dbReference type="Pfam" id="PF04999">
    <property type="entry name" value="FtsL"/>
    <property type="match status" value="1"/>
</dbReference>
<accession>A0A3B0WXR5</accession>
<dbReference type="EMBL" id="UOFE01000048">
    <property type="protein sequence ID" value="VAW55487.1"/>
    <property type="molecule type" value="Genomic_DNA"/>
</dbReference>
<keyword evidence="3" id="KW-0132">Cell division</keyword>
<reference evidence="9" key="1">
    <citation type="submission" date="2018-06" db="EMBL/GenBank/DDBJ databases">
        <authorList>
            <person name="Zhirakovskaya E."/>
        </authorList>
    </citation>
    <scope>NUCLEOTIDE SEQUENCE</scope>
</reference>
<feature type="transmembrane region" description="Helical" evidence="8">
    <location>
        <begin position="6"/>
        <end position="27"/>
    </location>
</feature>
<evidence type="ECO:0000313" key="9">
    <source>
        <dbReference type="EMBL" id="VAW55487.1"/>
    </source>
</evidence>
<keyword evidence="5 8" id="KW-1133">Transmembrane helix</keyword>
<keyword evidence="7" id="KW-0131">Cell cycle</keyword>
<evidence type="ECO:0000256" key="6">
    <source>
        <dbReference type="ARBA" id="ARBA00023136"/>
    </source>
</evidence>
<dbReference type="InterPro" id="IPR011922">
    <property type="entry name" value="Cell_div_FtsL"/>
</dbReference>
<evidence type="ECO:0008006" key="10">
    <source>
        <dbReference type="Google" id="ProtNLM"/>
    </source>
</evidence>
<keyword evidence="4 8" id="KW-0812">Transmembrane</keyword>
<evidence type="ECO:0000256" key="3">
    <source>
        <dbReference type="ARBA" id="ARBA00022618"/>
    </source>
</evidence>
<dbReference type="GO" id="GO:0043093">
    <property type="term" value="P:FtsZ-dependent cytokinesis"/>
    <property type="evidence" value="ECO:0007669"/>
    <property type="project" value="TreeGrafter"/>
</dbReference>
<evidence type="ECO:0000256" key="1">
    <source>
        <dbReference type="ARBA" id="ARBA00004401"/>
    </source>
</evidence>
<sequence length="92" mass="10743">MSERQRILLIVTLLFGFVLGSAILLVYSKHQSRKFFVELQQLKHEVDSLNTEWSQLQLEQSAWSGHGRIERVARKRLTMVMPNSSDVVFVRQ</sequence>
<evidence type="ECO:0000256" key="4">
    <source>
        <dbReference type="ARBA" id="ARBA00022692"/>
    </source>
</evidence>
<name>A0A3B0WXR5_9ZZZZ</name>
<comment type="subcellular location">
    <subcellularLocation>
        <location evidence="1">Cell membrane</location>
        <topology evidence="1">Single-pass type II membrane protein</topology>
    </subcellularLocation>
</comment>
<dbReference type="AlphaFoldDB" id="A0A3B0WXR5"/>
<evidence type="ECO:0000256" key="2">
    <source>
        <dbReference type="ARBA" id="ARBA00022475"/>
    </source>
</evidence>
<dbReference type="PANTHER" id="PTHR37479">
    <property type="entry name" value="CELL DIVISION PROTEIN FTSL"/>
    <property type="match status" value="1"/>
</dbReference>
<protein>
    <recommendedName>
        <fullName evidence="10">Cell division protein FtsL</fullName>
    </recommendedName>
</protein>
<proteinExistence type="inferred from homology"/>
<evidence type="ECO:0000256" key="8">
    <source>
        <dbReference type="SAM" id="Phobius"/>
    </source>
</evidence>
<dbReference type="GO" id="GO:0005886">
    <property type="term" value="C:plasma membrane"/>
    <property type="evidence" value="ECO:0007669"/>
    <property type="project" value="UniProtKB-SubCell"/>
</dbReference>
<evidence type="ECO:0000256" key="5">
    <source>
        <dbReference type="ARBA" id="ARBA00022989"/>
    </source>
</evidence>
<dbReference type="HAMAP" id="MF_00910">
    <property type="entry name" value="FtsL"/>
    <property type="match status" value="1"/>
</dbReference>
<keyword evidence="2" id="KW-1003">Cell membrane</keyword>
<dbReference type="PANTHER" id="PTHR37479:SF1">
    <property type="entry name" value="CELL DIVISION PROTEIN FTSL"/>
    <property type="match status" value="1"/>
</dbReference>
<evidence type="ECO:0000256" key="7">
    <source>
        <dbReference type="ARBA" id="ARBA00023306"/>
    </source>
</evidence>
<dbReference type="GO" id="GO:0032153">
    <property type="term" value="C:cell division site"/>
    <property type="evidence" value="ECO:0007669"/>
    <property type="project" value="TreeGrafter"/>
</dbReference>
<dbReference type="NCBIfam" id="TIGR02209">
    <property type="entry name" value="ftsL_broad"/>
    <property type="match status" value="1"/>
</dbReference>
<organism evidence="9">
    <name type="scientific">hydrothermal vent metagenome</name>
    <dbReference type="NCBI Taxonomy" id="652676"/>
    <lineage>
        <taxon>unclassified sequences</taxon>
        <taxon>metagenomes</taxon>
        <taxon>ecological metagenomes</taxon>
    </lineage>
</organism>